<keyword evidence="3" id="KW-1185">Reference proteome</keyword>
<gene>
    <name evidence="2" type="ORF">CEK71_21640</name>
</gene>
<dbReference type="AlphaFoldDB" id="A0A1Z4C4L0"/>
<proteinExistence type="predicted"/>
<dbReference type="EMBL" id="CP022129">
    <property type="protein sequence ID" value="ASF48450.1"/>
    <property type="molecule type" value="Genomic_DNA"/>
</dbReference>
<dbReference type="RefSeq" id="WP_088621317.1">
    <property type="nucleotide sequence ID" value="NZ_CP022129.1"/>
</dbReference>
<evidence type="ECO:0000313" key="3">
    <source>
        <dbReference type="Proteomes" id="UP000197019"/>
    </source>
</evidence>
<organism evidence="2 3">
    <name type="scientific">Methylovulum psychrotolerans</name>
    <dbReference type="NCBI Taxonomy" id="1704499"/>
    <lineage>
        <taxon>Bacteria</taxon>
        <taxon>Pseudomonadati</taxon>
        <taxon>Pseudomonadota</taxon>
        <taxon>Gammaproteobacteria</taxon>
        <taxon>Methylococcales</taxon>
        <taxon>Methylococcaceae</taxon>
        <taxon>Methylovulum</taxon>
    </lineage>
</organism>
<feature type="region of interest" description="Disordered" evidence="1">
    <location>
        <begin position="105"/>
        <end position="139"/>
    </location>
</feature>
<sequence length="139" mass="16715">MDYVSYHKKICEKQQQAYENNNPIQVIENIKEKLESIQEYMSQARHRNLTHEDYDKLENMVKNDQRMLKYMHCEKILEPRNDHLARHRDKYEACLTSIKTIKMDIQEIKNPSPEAQISRQRSYEPEPESKPKNDFGLGF</sequence>
<name>A0A1Z4C4L0_9GAMM</name>
<evidence type="ECO:0000256" key="1">
    <source>
        <dbReference type="SAM" id="MobiDB-lite"/>
    </source>
</evidence>
<accession>A0A1Z4C4L0</accession>
<protein>
    <submittedName>
        <fullName evidence="2">Uncharacterized protein</fullName>
    </submittedName>
</protein>
<feature type="compositionally biased region" description="Basic and acidic residues" evidence="1">
    <location>
        <begin position="121"/>
        <end position="133"/>
    </location>
</feature>
<reference evidence="2 3" key="1">
    <citation type="submission" date="2017-06" db="EMBL/GenBank/DDBJ databases">
        <title>Genome Sequencing of the methanotroph Methylovulum psychrotolerants str. HV10-M2 isolated from a high-altitude environment.</title>
        <authorList>
            <person name="Mateos-Rivera A."/>
        </authorList>
    </citation>
    <scope>NUCLEOTIDE SEQUENCE [LARGE SCALE GENOMIC DNA]</scope>
    <source>
        <strain evidence="2 3">HV10_M2</strain>
    </source>
</reference>
<evidence type="ECO:0000313" key="2">
    <source>
        <dbReference type="EMBL" id="ASF48450.1"/>
    </source>
</evidence>
<dbReference type="Proteomes" id="UP000197019">
    <property type="component" value="Chromosome"/>
</dbReference>
<dbReference type="OrthoDB" id="5351104at2"/>
<dbReference type="KEGG" id="mpsy:CEK71_21640"/>